<dbReference type="SUPFAM" id="SSF160240">
    <property type="entry name" value="Cation efflux protein cytoplasmic domain-like"/>
    <property type="match status" value="1"/>
</dbReference>
<evidence type="ECO:0000256" key="2">
    <source>
        <dbReference type="ARBA" id="ARBA00008114"/>
    </source>
</evidence>
<keyword evidence="3" id="KW-0813">Transport</keyword>
<comment type="subcellular location">
    <subcellularLocation>
        <location evidence="1">Membrane</location>
        <topology evidence="1">Multi-pass membrane protein</topology>
    </subcellularLocation>
</comment>
<dbReference type="RefSeq" id="WP_119059282.1">
    <property type="nucleotide sequence ID" value="NZ_UNSC01000003.1"/>
</dbReference>
<name>A0A383TZ48_9FLAO</name>
<dbReference type="PANTHER" id="PTHR43840">
    <property type="entry name" value="MITOCHONDRIAL METAL TRANSPORTER 1-RELATED"/>
    <property type="match status" value="1"/>
</dbReference>
<feature type="transmembrane region" description="Helical" evidence="7">
    <location>
        <begin position="39"/>
        <end position="60"/>
    </location>
</feature>
<dbReference type="NCBIfam" id="TIGR01297">
    <property type="entry name" value="CDF"/>
    <property type="match status" value="1"/>
</dbReference>
<feature type="transmembrane region" description="Helical" evidence="7">
    <location>
        <begin position="183"/>
        <end position="200"/>
    </location>
</feature>
<dbReference type="OrthoDB" id="9806522at2"/>
<evidence type="ECO:0000256" key="7">
    <source>
        <dbReference type="SAM" id="Phobius"/>
    </source>
</evidence>
<reference evidence="10 11" key="1">
    <citation type="submission" date="2018-09" db="EMBL/GenBank/DDBJ databases">
        <authorList>
            <consortium name="Pathogen Informatics"/>
        </authorList>
    </citation>
    <scope>NUCLEOTIDE SEQUENCE [LARGE SCALE GENOMIC DNA]</scope>
    <source>
        <strain evidence="10 11">OH-22767</strain>
    </source>
</reference>
<dbReference type="Pfam" id="PF01545">
    <property type="entry name" value="Cation_efflux"/>
    <property type="match status" value="1"/>
</dbReference>
<dbReference type="PANTHER" id="PTHR43840:SF15">
    <property type="entry name" value="MITOCHONDRIAL METAL TRANSPORTER 1-RELATED"/>
    <property type="match status" value="1"/>
</dbReference>
<sequence length="293" mass="32578">MQSSKIKKVKKNLFVGLAINLFLVLAKGITGIIGNSFALIADAIESLADIFASILSIFGFSYASRPPDEDHPYGHGKAEPLITFIIVLFLILSAVFIIFQSFKNFYEPQKTPKVWTLYILALIILAKEIYYRYSIRNNLSAGSSVLNAEAEHHRSDAMTSLAAFLGISVAVFMGPGYEIADDIAALIAGIIILFNAYKILRPALGEVMDEHLYDDFIAEIRNSTLEVNGALATDKCWVRKQGIYFLVDLHLIVDGEISVDQGHEIAHAVKKHLIQKHPSIYNVLIHVEPFKKD</sequence>
<feature type="domain" description="Cation efflux protein cytoplasmic" evidence="9">
    <location>
        <begin position="213"/>
        <end position="290"/>
    </location>
</feature>
<dbReference type="AlphaFoldDB" id="A0A383TZ48"/>
<dbReference type="GO" id="GO:0016020">
    <property type="term" value="C:membrane"/>
    <property type="evidence" value="ECO:0007669"/>
    <property type="project" value="UniProtKB-SubCell"/>
</dbReference>
<feature type="transmembrane region" description="Helical" evidence="7">
    <location>
        <begin position="157"/>
        <end position="177"/>
    </location>
</feature>
<feature type="transmembrane region" description="Helical" evidence="7">
    <location>
        <begin position="81"/>
        <end position="102"/>
    </location>
</feature>
<keyword evidence="6 7" id="KW-0472">Membrane</keyword>
<gene>
    <name evidence="10" type="primary">fieF</name>
    <name evidence="10" type="ORF">SAMEA104719789_00959</name>
</gene>
<dbReference type="InterPro" id="IPR036837">
    <property type="entry name" value="Cation_efflux_CTD_sf"/>
</dbReference>
<dbReference type="InterPro" id="IPR058533">
    <property type="entry name" value="Cation_efflux_TM"/>
</dbReference>
<feature type="domain" description="Cation efflux protein transmembrane" evidence="8">
    <location>
        <begin position="13"/>
        <end position="204"/>
    </location>
</feature>
<evidence type="ECO:0000256" key="3">
    <source>
        <dbReference type="ARBA" id="ARBA00022448"/>
    </source>
</evidence>
<keyword evidence="4 7" id="KW-0812">Transmembrane</keyword>
<dbReference type="EMBL" id="UNSC01000003">
    <property type="protein sequence ID" value="SZD72510.1"/>
    <property type="molecule type" value="Genomic_DNA"/>
</dbReference>
<evidence type="ECO:0000256" key="4">
    <source>
        <dbReference type="ARBA" id="ARBA00022692"/>
    </source>
</evidence>
<evidence type="ECO:0000256" key="5">
    <source>
        <dbReference type="ARBA" id="ARBA00022989"/>
    </source>
</evidence>
<evidence type="ECO:0000256" key="1">
    <source>
        <dbReference type="ARBA" id="ARBA00004141"/>
    </source>
</evidence>
<keyword evidence="5 7" id="KW-1133">Transmembrane helix</keyword>
<dbReference type="InterPro" id="IPR050291">
    <property type="entry name" value="CDF_Transporter"/>
</dbReference>
<protein>
    <submittedName>
        <fullName evidence="10">Ferrous-iron efflux pump FieF</fullName>
    </submittedName>
</protein>
<proteinExistence type="inferred from homology"/>
<evidence type="ECO:0000259" key="9">
    <source>
        <dbReference type="Pfam" id="PF16916"/>
    </source>
</evidence>
<dbReference type="InterPro" id="IPR027470">
    <property type="entry name" value="Cation_efflux_CTD"/>
</dbReference>
<dbReference type="SUPFAM" id="SSF161111">
    <property type="entry name" value="Cation efflux protein transmembrane domain-like"/>
    <property type="match status" value="1"/>
</dbReference>
<dbReference type="Gene3D" id="1.20.1510.10">
    <property type="entry name" value="Cation efflux protein transmembrane domain"/>
    <property type="match status" value="1"/>
</dbReference>
<dbReference type="Pfam" id="PF16916">
    <property type="entry name" value="ZT_dimer"/>
    <property type="match status" value="1"/>
</dbReference>
<evidence type="ECO:0000313" key="10">
    <source>
        <dbReference type="EMBL" id="SZD72510.1"/>
    </source>
</evidence>
<dbReference type="InterPro" id="IPR002524">
    <property type="entry name" value="Cation_efflux"/>
</dbReference>
<organism evidence="10 11">
    <name type="scientific">Candidatus Ornithobacterium hominis</name>
    <dbReference type="NCBI Taxonomy" id="2497989"/>
    <lineage>
        <taxon>Bacteria</taxon>
        <taxon>Pseudomonadati</taxon>
        <taxon>Bacteroidota</taxon>
        <taxon>Flavobacteriia</taxon>
        <taxon>Flavobacteriales</taxon>
        <taxon>Weeksellaceae</taxon>
        <taxon>Ornithobacterium</taxon>
    </lineage>
</organism>
<dbReference type="Gene3D" id="3.30.70.1350">
    <property type="entry name" value="Cation efflux protein, cytoplasmic domain"/>
    <property type="match status" value="1"/>
</dbReference>
<comment type="similarity">
    <text evidence="2">Belongs to the cation diffusion facilitator (CDF) transporter (TC 2.A.4) family.</text>
</comment>
<evidence type="ECO:0000313" key="11">
    <source>
        <dbReference type="Proteomes" id="UP000262142"/>
    </source>
</evidence>
<feature type="transmembrane region" description="Helical" evidence="7">
    <location>
        <begin position="114"/>
        <end position="131"/>
    </location>
</feature>
<evidence type="ECO:0000259" key="8">
    <source>
        <dbReference type="Pfam" id="PF01545"/>
    </source>
</evidence>
<feature type="transmembrane region" description="Helical" evidence="7">
    <location>
        <begin position="12"/>
        <end position="33"/>
    </location>
</feature>
<evidence type="ECO:0000256" key="6">
    <source>
        <dbReference type="ARBA" id="ARBA00023136"/>
    </source>
</evidence>
<keyword evidence="11" id="KW-1185">Reference proteome</keyword>
<dbReference type="FunFam" id="1.20.1510.10:FF:000006">
    <property type="entry name" value="Divalent cation efflux transporter"/>
    <property type="match status" value="1"/>
</dbReference>
<dbReference type="InterPro" id="IPR027469">
    <property type="entry name" value="Cation_efflux_TMD_sf"/>
</dbReference>
<accession>A0A383TZ48</accession>
<dbReference type="GO" id="GO:0008324">
    <property type="term" value="F:monoatomic cation transmembrane transporter activity"/>
    <property type="evidence" value="ECO:0007669"/>
    <property type="project" value="InterPro"/>
</dbReference>
<dbReference type="Proteomes" id="UP000262142">
    <property type="component" value="Unassembled WGS sequence"/>
</dbReference>